<protein>
    <submittedName>
        <fullName evidence="2">Diguanylate cyclase</fullName>
    </submittedName>
</protein>
<dbReference type="Proteomes" id="UP000760480">
    <property type="component" value="Unassembled WGS sequence"/>
</dbReference>
<dbReference type="InterPro" id="IPR043128">
    <property type="entry name" value="Rev_trsase/Diguanyl_cyclase"/>
</dbReference>
<reference evidence="2 3" key="1">
    <citation type="submission" date="2019-03" db="EMBL/GenBank/DDBJ databases">
        <title>Metabolic reconstructions from genomes of highly enriched 'Candidatus Accumulibacter' and 'Candidatus Competibacter' bioreactor populations.</title>
        <authorList>
            <person name="Annavajhala M.K."/>
            <person name="Welles L."/>
            <person name="Abbas B."/>
            <person name="Sorokin D."/>
            <person name="Park H."/>
            <person name="Van Loosdrecht M."/>
            <person name="Chandran K."/>
        </authorList>
    </citation>
    <scope>NUCLEOTIDE SEQUENCE [LARGE SCALE GENOMIC DNA]</scope>
    <source>
        <strain evidence="2 3">SBR_G</strain>
    </source>
</reference>
<feature type="domain" description="GGDEF" evidence="1">
    <location>
        <begin position="1"/>
        <end position="67"/>
    </location>
</feature>
<comment type="caution">
    <text evidence="2">The sequence shown here is derived from an EMBL/GenBank/DDBJ whole genome shotgun (WGS) entry which is preliminary data.</text>
</comment>
<keyword evidence="3" id="KW-1185">Reference proteome</keyword>
<name>A0ABX1TJ51_9GAMM</name>
<dbReference type="PROSITE" id="PS50887">
    <property type="entry name" value="GGDEF"/>
    <property type="match status" value="1"/>
</dbReference>
<evidence type="ECO:0000313" key="2">
    <source>
        <dbReference type="EMBL" id="NMQ19402.1"/>
    </source>
</evidence>
<proteinExistence type="predicted"/>
<dbReference type="Pfam" id="PF00990">
    <property type="entry name" value="GGDEF"/>
    <property type="match status" value="1"/>
</dbReference>
<gene>
    <name evidence="2" type="ORF">E4P82_09475</name>
</gene>
<dbReference type="InterPro" id="IPR000160">
    <property type="entry name" value="GGDEF_dom"/>
</dbReference>
<dbReference type="SUPFAM" id="SSF55073">
    <property type="entry name" value="Nucleotide cyclase"/>
    <property type="match status" value="1"/>
</dbReference>
<accession>A0ABX1TJ51</accession>
<evidence type="ECO:0000259" key="1">
    <source>
        <dbReference type="PROSITE" id="PS50887"/>
    </source>
</evidence>
<dbReference type="Gene3D" id="3.30.70.270">
    <property type="match status" value="1"/>
</dbReference>
<dbReference type="EMBL" id="SPMZ01000026">
    <property type="protein sequence ID" value="NMQ19402.1"/>
    <property type="molecule type" value="Genomic_DNA"/>
</dbReference>
<organism evidence="2 3">
    <name type="scientific">Candidatus Competibacter phosphatis</name>
    <dbReference type="NCBI Taxonomy" id="221280"/>
    <lineage>
        <taxon>Bacteria</taxon>
        <taxon>Pseudomonadati</taxon>
        <taxon>Pseudomonadota</taxon>
        <taxon>Gammaproteobacteria</taxon>
        <taxon>Candidatus Competibacteraceae</taxon>
        <taxon>Candidatus Competibacter</taxon>
    </lineage>
</organism>
<evidence type="ECO:0000313" key="3">
    <source>
        <dbReference type="Proteomes" id="UP000760480"/>
    </source>
</evidence>
<dbReference type="InterPro" id="IPR029787">
    <property type="entry name" value="Nucleotide_cyclase"/>
</dbReference>
<sequence length="85" mass="9402">MAQRIQSALLEIPLPSNLPSILNKLTVSIGIAEFPCCATSSSELLNKADLMLYQAKKNRKKIRFASKAPNYQKILINCKIAALIE</sequence>